<organism evidence="8 9">
    <name type="scientific">Halomonas cupida</name>
    <dbReference type="NCBI Taxonomy" id="44933"/>
    <lineage>
        <taxon>Bacteria</taxon>
        <taxon>Pseudomonadati</taxon>
        <taxon>Pseudomonadota</taxon>
        <taxon>Gammaproteobacteria</taxon>
        <taxon>Oceanospirillales</taxon>
        <taxon>Halomonadaceae</taxon>
        <taxon>Halomonas</taxon>
    </lineage>
</organism>
<dbReference type="GO" id="GO:0004130">
    <property type="term" value="F:cytochrome-c peroxidase activity"/>
    <property type="evidence" value="ECO:0007669"/>
    <property type="project" value="TreeGrafter"/>
</dbReference>
<dbReference type="InterPro" id="IPR051395">
    <property type="entry name" value="Cytochrome_c_Peroxidase/MauG"/>
</dbReference>
<dbReference type="SUPFAM" id="SSF46626">
    <property type="entry name" value="Cytochrome c"/>
    <property type="match status" value="1"/>
</dbReference>
<dbReference type="Proteomes" id="UP000321726">
    <property type="component" value="Unassembled WGS sequence"/>
</dbReference>
<dbReference type="Gene3D" id="1.10.760.10">
    <property type="entry name" value="Cytochrome c-like domain"/>
    <property type="match status" value="1"/>
</dbReference>
<evidence type="ECO:0000313" key="9">
    <source>
        <dbReference type="Proteomes" id="UP000184123"/>
    </source>
</evidence>
<keyword evidence="10" id="KW-1185">Reference proteome</keyword>
<feature type="compositionally biased region" description="Polar residues" evidence="5">
    <location>
        <begin position="37"/>
        <end position="49"/>
    </location>
</feature>
<dbReference type="EMBL" id="BJXU01000182">
    <property type="protein sequence ID" value="GEN26002.1"/>
    <property type="molecule type" value="Genomic_DNA"/>
</dbReference>
<evidence type="ECO:0000256" key="1">
    <source>
        <dbReference type="ARBA" id="ARBA00022617"/>
    </source>
</evidence>
<dbReference type="PANTHER" id="PTHR30600:SF4">
    <property type="entry name" value="CYTOCHROME C DOMAIN-CONTAINING PROTEIN"/>
    <property type="match status" value="1"/>
</dbReference>
<keyword evidence="3 4" id="KW-0408">Iron</keyword>
<dbReference type="Pfam" id="PF06537">
    <property type="entry name" value="DHOR"/>
    <property type="match status" value="1"/>
</dbReference>
<dbReference type="GO" id="GO:0009055">
    <property type="term" value="F:electron transfer activity"/>
    <property type="evidence" value="ECO:0007669"/>
    <property type="project" value="InterPro"/>
</dbReference>
<dbReference type="GO" id="GO:0046872">
    <property type="term" value="F:metal ion binding"/>
    <property type="evidence" value="ECO:0007669"/>
    <property type="project" value="UniProtKB-KW"/>
</dbReference>
<feature type="domain" description="Cytochrome c" evidence="6">
    <location>
        <begin position="352"/>
        <end position="484"/>
    </location>
</feature>
<gene>
    <name evidence="7" type="ORF">HCU01_39510</name>
    <name evidence="8" type="ORF">SAMN05660971_04317</name>
</gene>
<evidence type="ECO:0000256" key="5">
    <source>
        <dbReference type="SAM" id="MobiDB-lite"/>
    </source>
</evidence>
<evidence type="ECO:0000256" key="4">
    <source>
        <dbReference type="PROSITE-ProRule" id="PRU00433"/>
    </source>
</evidence>
<reference evidence="7 10" key="2">
    <citation type="submission" date="2019-07" db="EMBL/GenBank/DDBJ databases">
        <title>Whole genome shotgun sequence of Halomonas cupida NBRC 102219.</title>
        <authorList>
            <person name="Hosoyama A."/>
            <person name="Uohara A."/>
            <person name="Ohji S."/>
            <person name="Ichikawa N."/>
        </authorList>
    </citation>
    <scope>NUCLEOTIDE SEQUENCE [LARGE SCALE GENOMIC DNA]</scope>
    <source>
        <strain evidence="7 10">NBRC 102219</strain>
    </source>
</reference>
<dbReference type="InterPro" id="IPR036909">
    <property type="entry name" value="Cyt_c-like_dom_sf"/>
</dbReference>
<evidence type="ECO:0000313" key="7">
    <source>
        <dbReference type="EMBL" id="GEN26002.1"/>
    </source>
</evidence>
<dbReference type="AlphaFoldDB" id="A0A1M7MRI7"/>
<dbReference type="STRING" id="44933.SAMN05660971_04317"/>
<keyword evidence="1 4" id="KW-0349">Heme</keyword>
<keyword evidence="2 4" id="KW-0479">Metal-binding</keyword>
<proteinExistence type="predicted"/>
<dbReference type="PIRSF" id="PIRSF028099">
    <property type="entry name" value="DUF1111"/>
    <property type="match status" value="1"/>
</dbReference>
<dbReference type="PANTHER" id="PTHR30600">
    <property type="entry name" value="CYTOCHROME C PEROXIDASE-RELATED"/>
    <property type="match status" value="1"/>
</dbReference>
<dbReference type="Proteomes" id="UP000184123">
    <property type="component" value="Unassembled WGS sequence"/>
</dbReference>
<name>A0A1M7MRI7_9GAMM</name>
<dbReference type="InterPro" id="IPR009056">
    <property type="entry name" value="Cyt_c-like_dom"/>
</dbReference>
<evidence type="ECO:0000256" key="3">
    <source>
        <dbReference type="ARBA" id="ARBA00023004"/>
    </source>
</evidence>
<feature type="region of interest" description="Disordered" evidence="5">
    <location>
        <begin position="37"/>
        <end position="57"/>
    </location>
</feature>
<sequence length="484" mass="52396">MSARSDTNPVLRPIRGPVLLAITLALLSAPTLAVNAEQRSSHANLQRTPMTGGDGSVEQFDHNAYSLPLGNLPMTGRLDFSVGNSFFRNPWVVAPASTDARDGLGPLLNTNSCQGCHIKDGRGNPPAGDERSVSLFLRLSLPPGEDDDELVERTGAVPVPHYGRQLQTAAIPGALPEAEMQLSYTPRDVELGDGSRVELRVPEYRIISPTYGELPDELLTSPRVAPPMIGLGLLEAVDEAQILAWADPDDEDGDGISGRPNRVWDLRSESTTLGRFGWKAGEPTIEQQSLHAFAGDMGLTSSLVPDTDCMPEQACDEFANGGTPEVTDKVADFITFYAGSLAVPQRRDMDDAEVQLGANTFNEIGCASCHRPRLTTPDSTQRPELAGQTLWPYSDLLLHDMGDALADQRPEFLANGREWRTPPLWGIGLAQQINPLAGFLHDGRARSLEEAILWHGGEAETATHAYADLPSAQRTALIRFLESL</sequence>
<dbReference type="PROSITE" id="PS51007">
    <property type="entry name" value="CYTC"/>
    <property type="match status" value="1"/>
</dbReference>
<accession>A0A1M7MRI7</accession>
<dbReference type="GO" id="GO:0020037">
    <property type="term" value="F:heme binding"/>
    <property type="evidence" value="ECO:0007669"/>
    <property type="project" value="InterPro"/>
</dbReference>
<reference evidence="8 9" key="1">
    <citation type="submission" date="2016-11" db="EMBL/GenBank/DDBJ databases">
        <authorList>
            <person name="Jaros S."/>
            <person name="Januszkiewicz K."/>
            <person name="Wedrychowicz H."/>
        </authorList>
    </citation>
    <scope>NUCLEOTIDE SEQUENCE [LARGE SCALE GENOMIC DNA]</scope>
    <source>
        <strain evidence="8 9">DSM 4740</strain>
    </source>
</reference>
<evidence type="ECO:0000256" key="2">
    <source>
        <dbReference type="ARBA" id="ARBA00022723"/>
    </source>
</evidence>
<evidence type="ECO:0000313" key="10">
    <source>
        <dbReference type="Proteomes" id="UP000321726"/>
    </source>
</evidence>
<dbReference type="RefSeq" id="WP_084542089.1">
    <property type="nucleotide sequence ID" value="NZ_BJXU01000182.1"/>
</dbReference>
<dbReference type="EMBL" id="FRCA01000019">
    <property type="protein sequence ID" value="SHM93688.1"/>
    <property type="molecule type" value="Genomic_DNA"/>
</dbReference>
<evidence type="ECO:0000259" key="6">
    <source>
        <dbReference type="PROSITE" id="PS51007"/>
    </source>
</evidence>
<dbReference type="InterPro" id="IPR010538">
    <property type="entry name" value="DHOR"/>
</dbReference>
<protein>
    <submittedName>
        <fullName evidence="8">CxxC motif-containing protein, DUF1111 family</fullName>
    </submittedName>
</protein>
<evidence type="ECO:0000313" key="8">
    <source>
        <dbReference type="EMBL" id="SHM93688.1"/>
    </source>
</evidence>